<feature type="compositionally biased region" description="Low complexity" evidence="2">
    <location>
        <begin position="1"/>
        <end position="10"/>
    </location>
</feature>
<feature type="compositionally biased region" description="Basic and acidic residues" evidence="2">
    <location>
        <begin position="649"/>
        <end position="663"/>
    </location>
</feature>
<feature type="compositionally biased region" description="Acidic residues" evidence="2">
    <location>
        <begin position="286"/>
        <end position="296"/>
    </location>
</feature>
<sequence length="712" mass="80369">MITPTRSSSSPRKRKLRKKSTKQAAAGEDPGKAIATYSHLYRTLADDEELDEHDSQATPSSTRFAPSTPSSPTTHDTLSALSKLIKQEIANWSSDVTSFVLPAGKAGGDEVDGDSTVQAYMRRMHNLHLSDEEYSTKFGLKALQDEFGEVQIFTPTAVVMMDAEHSDSVKKVTDASTSMQRTIRILRSAIRTYSRTRQASDLKTLKKALESSGEELKISARNRRKSKRSSEVFKATFNMTMGEIGRNGDKDDIGAPQDDYIDSDSDSDEDERTAEDDIPDFLKSSDEEEESDEETDNGGTIPATPNSMTSPMAPPRQLVRIAKKEDKIIRRKTRANVLEAYKKDASLRPKPRKVAPFYLQEDGLKNVSWFTQLCSSSADKAVVRTIGSLSDLQRDIILTRKRKNDEESKRRNVELRRRSLALVQESAANLSNVQSLQNEKQSLQKELNLSIKRYTAVNIKLEMEAVERRKDHLSFEVEKQDFFKEKAKVMDIFDVAQKKLENDMEKQLENVEERVKLSQAKVGNLLEYVAKVVNSVKESKARDSERKLSLVRAERKTETMLGQLKKLQEEVREKNDLYLGGVEEIKGLKEEIGRLERLLEEKDAREVKDKGEKEEKEEKEKKEREEMIKGLKEENERLAKVIEAKKLEGEIKGEAEVEGDKQEGGVQQADATEAADREEKVADDKADDNKSGDIAEEKKAEPEQPLALTNNA</sequence>
<feature type="region of interest" description="Disordered" evidence="2">
    <location>
        <begin position="1"/>
        <end position="76"/>
    </location>
</feature>
<dbReference type="AlphaFoldDB" id="A0A9W7GNM5"/>
<feature type="compositionally biased region" description="Low complexity" evidence="2">
    <location>
        <begin position="58"/>
        <end position="76"/>
    </location>
</feature>
<feature type="region of interest" description="Disordered" evidence="2">
    <location>
        <begin position="242"/>
        <end position="315"/>
    </location>
</feature>
<keyword evidence="4" id="KW-1185">Reference proteome</keyword>
<organism evidence="3 4">
    <name type="scientific">Triparma columacea</name>
    <dbReference type="NCBI Taxonomy" id="722753"/>
    <lineage>
        <taxon>Eukaryota</taxon>
        <taxon>Sar</taxon>
        <taxon>Stramenopiles</taxon>
        <taxon>Ochrophyta</taxon>
        <taxon>Bolidophyceae</taxon>
        <taxon>Parmales</taxon>
        <taxon>Triparmaceae</taxon>
        <taxon>Triparma</taxon>
    </lineage>
</organism>
<feature type="compositionally biased region" description="Basic residues" evidence="2">
    <location>
        <begin position="11"/>
        <end position="21"/>
    </location>
</feature>
<evidence type="ECO:0000256" key="2">
    <source>
        <dbReference type="SAM" id="MobiDB-lite"/>
    </source>
</evidence>
<feature type="region of interest" description="Disordered" evidence="2">
    <location>
        <begin position="600"/>
        <end position="635"/>
    </location>
</feature>
<evidence type="ECO:0000313" key="3">
    <source>
        <dbReference type="EMBL" id="GMI48982.1"/>
    </source>
</evidence>
<dbReference type="EMBL" id="BRYA01000452">
    <property type="protein sequence ID" value="GMI48982.1"/>
    <property type="molecule type" value="Genomic_DNA"/>
</dbReference>
<reference evidence="4" key="1">
    <citation type="journal article" date="2023" name="Commun. Biol.">
        <title>Genome analysis of Parmales, the sister group of diatoms, reveals the evolutionary specialization of diatoms from phago-mixotrophs to photoautotrophs.</title>
        <authorList>
            <person name="Ban H."/>
            <person name="Sato S."/>
            <person name="Yoshikawa S."/>
            <person name="Yamada K."/>
            <person name="Nakamura Y."/>
            <person name="Ichinomiya M."/>
            <person name="Sato N."/>
            <person name="Blanc-Mathieu R."/>
            <person name="Endo H."/>
            <person name="Kuwata A."/>
            <person name="Ogata H."/>
        </authorList>
    </citation>
    <scope>NUCLEOTIDE SEQUENCE [LARGE SCALE GENOMIC DNA]</scope>
</reference>
<feature type="coiled-coil region" evidence="1">
    <location>
        <begin position="426"/>
        <end position="453"/>
    </location>
</feature>
<feature type="compositionally biased region" description="Basic and acidic residues" evidence="2">
    <location>
        <begin position="674"/>
        <end position="702"/>
    </location>
</feature>
<comment type="caution">
    <text evidence="3">The sequence shown here is derived from an EMBL/GenBank/DDBJ whole genome shotgun (WGS) entry which is preliminary data.</text>
</comment>
<feature type="region of interest" description="Disordered" evidence="2">
    <location>
        <begin position="649"/>
        <end position="712"/>
    </location>
</feature>
<proteinExistence type="predicted"/>
<dbReference type="Proteomes" id="UP001165065">
    <property type="component" value="Unassembled WGS sequence"/>
</dbReference>
<gene>
    <name evidence="3" type="ORF">TrCOL_g6203</name>
</gene>
<evidence type="ECO:0000256" key="1">
    <source>
        <dbReference type="SAM" id="Coils"/>
    </source>
</evidence>
<feature type="compositionally biased region" description="Acidic residues" evidence="2">
    <location>
        <begin position="259"/>
        <end position="279"/>
    </location>
</feature>
<dbReference type="OrthoDB" id="10477534at2759"/>
<evidence type="ECO:0000313" key="4">
    <source>
        <dbReference type="Proteomes" id="UP001165065"/>
    </source>
</evidence>
<accession>A0A9W7GNM5</accession>
<protein>
    <submittedName>
        <fullName evidence="3">Uncharacterized protein</fullName>
    </submittedName>
</protein>
<name>A0A9W7GNM5_9STRA</name>
<keyword evidence="1" id="KW-0175">Coiled coil</keyword>